<gene>
    <name evidence="2" type="ORF">JP09_007410</name>
</gene>
<dbReference type="PROSITE" id="PS51318">
    <property type="entry name" value="TAT"/>
    <property type="match status" value="1"/>
</dbReference>
<name>A0A2P5P5J0_9CHLR</name>
<dbReference type="AlphaFoldDB" id="A0A2P5P5J0"/>
<evidence type="ECO:0000313" key="3">
    <source>
        <dbReference type="Proteomes" id="UP000235653"/>
    </source>
</evidence>
<comment type="caution">
    <text evidence="2">The sequence shown here is derived from an EMBL/GenBank/DDBJ whole genome shotgun (WGS) entry which is preliminary data.</text>
</comment>
<organism evidence="2 3">
    <name type="scientific">Dehalogenimonas etheniformans</name>
    <dbReference type="NCBI Taxonomy" id="1536648"/>
    <lineage>
        <taxon>Bacteria</taxon>
        <taxon>Bacillati</taxon>
        <taxon>Chloroflexota</taxon>
        <taxon>Dehalococcoidia</taxon>
        <taxon>Dehalococcoidales</taxon>
        <taxon>Dehalococcoidaceae</taxon>
        <taxon>Dehalogenimonas</taxon>
    </lineage>
</organism>
<dbReference type="InterPro" id="IPR019546">
    <property type="entry name" value="TAT_signal_bac_arc"/>
</dbReference>
<proteinExistence type="predicted"/>
<evidence type="ECO:0000256" key="1">
    <source>
        <dbReference type="SAM" id="MobiDB-lite"/>
    </source>
</evidence>
<dbReference type="SUPFAM" id="SSF54862">
    <property type="entry name" value="4Fe-4S ferredoxins"/>
    <property type="match status" value="1"/>
</dbReference>
<reference evidence="2 3" key="1">
    <citation type="journal article" date="2017" name="ISME J.">
        <title>Grape pomace compost harbors organohalide-respiring Dehalogenimonas species with novel reductive dehalogenase genes.</title>
        <authorList>
            <person name="Yang Y."/>
            <person name="Higgins S.A."/>
            <person name="Yan J."/>
            <person name="Simsir B."/>
            <person name="Chourey K."/>
            <person name="Iyer R."/>
            <person name="Hettich R.L."/>
            <person name="Baldwin B."/>
            <person name="Ogles D.M."/>
            <person name="Loffler F.E."/>
        </authorList>
    </citation>
    <scope>NUCLEOTIDE SEQUENCE [LARGE SCALE GENOMIC DNA]</scope>
    <source>
        <strain evidence="2 3">GP</strain>
    </source>
</reference>
<keyword evidence="3" id="KW-1185">Reference proteome</keyword>
<sequence>MNNGRNNKMLVKEKLNERQKSFSRRDFLKIAGGAGIAGAVFATTTAMTEVPGSNQDMIGSRLKDPYLPQYPSDYPWWVKEIDDTPNSLGTTEIVPSELVLGATKIYGKYQAFTDGRQDGFQAVGNAVTNQDWTGEWGQIAKDAVDNKNKWLATLTPDQMYDYRFGTAMVMASDHWHVNTSENNWIKLPVAATKVELSAEEMTIKLKNVAHWFGVDQARVCAIDDKMKPFFYKIAATSGTLRGYRPKGWVDPGRPVAWPYPYKYAIVMSIFVSLPTHRAGVGPLANASTATTCSDQDVFAKYMESTIRGLGYEAYGMIIADEDCCETPFAVRAGLAEAGRIGLAIAPWGAGLRTVIVVTNAPLMPDKPIDFGLLEFCKVCGRCSKNCVAQVIGNDAEPTLINGSYKWEYDGLKCMQQRTSYGCQFCVSVCPWSAPNTPAHDFGRFFASIPALAPAMVKIAEMSYGEYPRGKDAPPWQPWHSSDEWAPWRA</sequence>
<dbReference type="Proteomes" id="UP000235653">
    <property type="component" value="Unassembled WGS sequence"/>
</dbReference>
<accession>A0A2P5P5J0</accession>
<protein>
    <submittedName>
        <fullName evidence="2">Reductive dehalogenase</fullName>
    </submittedName>
</protein>
<dbReference type="EMBL" id="JQAN02000011">
    <property type="protein sequence ID" value="PPD57568.1"/>
    <property type="molecule type" value="Genomic_DNA"/>
</dbReference>
<dbReference type="Gene3D" id="3.30.70.20">
    <property type="match status" value="1"/>
</dbReference>
<feature type="region of interest" description="Disordered" evidence="1">
    <location>
        <begin position="469"/>
        <end position="489"/>
    </location>
</feature>
<dbReference type="OrthoDB" id="9784571at2"/>
<dbReference type="NCBIfam" id="TIGR01409">
    <property type="entry name" value="TAT_signal_seq"/>
    <property type="match status" value="1"/>
</dbReference>
<evidence type="ECO:0000313" key="2">
    <source>
        <dbReference type="EMBL" id="PPD57568.1"/>
    </source>
</evidence>
<dbReference type="InterPro" id="IPR006311">
    <property type="entry name" value="TAT_signal"/>
</dbReference>